<dbReference type="InterPro" id="IPR007410">
    <property type="entry name" value="LpqE-like"/>
</dbReference>
<proteinExistence type="predicted"/>
<dbReference type="Pfam" id="PF04314">
    <property type="entry name" value="PCuAC"/>
    <property type="match status" value="1"/>
</dbReference>
<dbReference type="PANTHER" id="PTHR36302:SF1">
    <property type="entry name" value="COPPER CHAPERONE PCU(A)C"/>
    <property type="match status" value="1"/>
</dbReference>
<evidence type="ECO:0000256" key="2">
    <source>
        <dbReference type="SAM" id="SignalP"/>
    </source>
</evidence>
<dbReference type="SUPFAM" id="SSF110087">
    <property type="entry name" value="DR1885-like metal-binding protein"/>
    <property type="match status" value="1"/>
</dbReference>
<feature type="signal peptide" evidence="2">
    <location>
        <begin position="1"/>
        <end position="19"/>
    </location>
</feature>
<dbReference type="Gene3D" id="2.60.40.1890">
    <property type="entry name" value="PCu(A)C copper chaperone"/>
    <property type="match status" value="1"/>
</dbReference>
<reference evidence="3 4" key="1">
    <citation type="submission" date="2018-12" db="EMBL/GenBank/DDBJ databases">
        <title>Complete genome sequencing of Tabrizicola sp. K13M18.</title>
        <authorList>
            <person name="Bae J.-W."/>
        </authorList>
    </citation>
    <scope>NUCLEOTIDE SEQUENCE [LARGE SCALE GENOMIC DNA]</scope>
    <source>
        <strain evidence="3 4">K13M18</strain>
    </source>
</reference>
<feature type="compositionally biased region" description="Basic and acidic residues" evidence="1">
    <location>
        <begin position="150"/>
        <end position="164"/>
    </location>
</feature>
<keyword evidence="2" id="KW-0732">Signal</keyword>
<feature type="chain" id="PRO_5019488078" evidence="2">
    <location>
        <begin position="20"/>
        <end position="164"/>
    </location>
</feature>
<dbReference type="OrthoDB" id="9796962at2"/>
<dbReference type="PANTHER" id="PTHR36302">
    <property type="entry name" value="BLR7088 PROTEIN"/>
    <property type="match status" value="1"/>
</dbReference>
<name>A0A3S8U9H7_9RHOB</name>
<organism evidence="3 4">
    <name type="scientific">Tabrizicola piscis</name>
    <dbReference type="NCBI Taxonomy" id="2494374"/>
    <lineage>
        <taxon>Bacteria</taxon>
        <taxon>Pseudomonadati</taxon>
        <taxon>Pseudomonadota</taxon>
        <taxon>Alphaproteobacteria</taxon>
        <taxon>Rhodobacterales</taxon>
        <taxon>Paracoccaceae</taxon>
        <taxon>Tabrizicola</taxon>
    </lineage>
</organism>
<evidence type="ECO:0000313" key="4">
    <source>
        <dbReference type="Proteomes" id="UP000282002"/>
    </source>
</evidence>
<dbReference type="AlphaFoldDB" id="A0A3S8U9H7"/>
<dbReference type="EMBL" id="CP034328">
    <property type="protein sequence ID" value="AZL60257.1"/>
    <property type="molecule type" value="Genomic_DNA"/>
</dbReference>
<dbReference type="InterPro" id="IPR036182">
    <property type="entry name" value="PCuAC_sf"/>
</dbReference>
<protein>
    <submittedName>
        <fullName evidence="3">Copper chaperone PCu(A)C</fullName>
    </submittedName>
</protein>
<evidence type="ECO:0000256" key="1">
    <source>
        <dbReference type="SAM" id="MobiDB-lite"/>
    </source>
</evidence>
<keyword evidence="4" id="KW-1185">Reference proteome</keyword>
<feature type="region of interest" description="Disordered" evidence="1">
    <location>
        <begin position="141"/>
        <end position="164"/>
    </location>
</feature>
<sequence>MKPILTLLAALCLAAPVFAHGFTAGDLEIKHPHIPQPAASAKAAGGFMTIVNSGTEPDRLLGIESGIAAKSEVHESKVDASGVGTMTHIDAIEIPAGGTVTLEHGGLHVMFMGLTGTLTEGELYKATLIFERAGRVDVEFSIDAPTGQGGDHDTMDHSSHGTGG</sequence>
<accession>A0A3S8U9H7</accession>
<gene>
    <name evidence="3" type="ORF">EI545_16360</name>
</gene>
<dbReference type="Proteomes" id="UP000282002">
    <property type="component" value="Chromosome"/>
</dbReference>
<dbReference type="InterPro" id="IPR058248">
    <property type="entry name" value="Lxx211020-like"/>
</dbReference>
<evidence type="ECO:0000313" key="3">
    <source>
        <dbReference type="EMBL" id="AZL60257.1"/>
    </source>
</evidence>
<dbReference type="KEGG" id="taw:EI545_16360"/>
<dbReference type="RefSeq" id="WP_125326449.1">
    <property type="nucleotide sequence ID" value="NZ_CP034328.1"/>
</dbReference>